<keyword evidence="1" id="KW-0489">Methyltransferase</keyword>
<accession>E9D2T8</accession>
<dbReference type="GO" id="GO:0032259">
    <property type="term" value="P:methylation"/>
    <property type="evidence" value="ECO:0007669"/>
    <property type="project" value="UniProtKB-KW"/>
</dbReference>
<evidence type="ECO:0000256" key="3">
    <source>
        <dbReference type="ARBA" id="ARBA00022691"/>
    </source>
</evidence>
<dbReference type="VEuPathDB" id="FungiDB:CPSG_03886"/>
<dbReference type="STRING" id="443226.E9D2T8"/>
<dbReference type="EMBL" id="GL636490">
    <property type="protein sequence ID" value="EFW19501.1"/>
    <property type="molecule type" value="Genomic_DNA"/>
</dbReference>
<evidence type="ECO:0000256" key="2">
    <source>
        <dbReference type="ARBA" id="ARBA00022679"/>
    </source>
</evidence>
<name>E9D2T8_COCPS</name>
<proteinExistence type="predicted"/>
<dbReference type="InterPro" id="IPR029063">
    <property type="entry name" value="SAM-dependent_MTases_sf"/>
</dbReference>
<evidence type="ECO:0000313" key="5">
    <source>
        <dbReference type="Proteomes" id="UP000002497"/>
    </source>
</evidence>
<sequence>METYRLNFTSAVGEICEVALFLTNDSEDIIVDILHFSPPCQTFSSAKTIAAATDSANEACIFSSRELLLKVKPRVATMEETSGLQERHKQFLYATIHTFVDLGYSIRWKFSEAIQQSFKYTSKLQTIIPIAPIPATLSSRLFLRTPLQRPSLAMMVTTSILMVPEPTHLERRPDWKCRATNARKGYLHGDYEIPGQTYSMVVPYEDIIMIDDSASLFRTDEAIDGRFHDGQGIRRLHEELIS</sequence>
<dbReference type="PROSITE" id="PS00094">
    <property type="entry name" value="C5_MTASE_1"/>
    <property type="match status" value="1"/>
</dbReference>
<protein>
    <submittedName>
        <fullName evidence="4">Uncharacterized protein</fullName>
    </submittedName>
</protein>
<dbReference type="SUPFAM" id="SSF53335">
    <property type="entry name" value="S-adenosyl-L-methionine-dependent methyltransferases"/>
    <property type="match status" value="1"/>
</dbReference>
<dbReference type="Pfam" id="PF00145">
    <property type="entry name" value="DNA_methylase"/>
    <property type="match status" value="1"/>
</dbReference>
<dbReference type="InterPro" id="IPR018117">
    <property type="entry name" value="C5_DNA_meth_AS"/>
</dbReference>
<dbReference type="Proteomes" id="UP000002497">
    <property type="component" value="Unassembled WGS sequence"/>
</dbReference>
<evidence type="ECO:0000313" key="4">
    <source>
        <dbReference type="EMBL" id="EFW19501.1"/>
    </source>
</evidence>
<keyword evidence="5" id="KW-1185">Reference proteome</keyword>
<dbReference type="InterPro" id="IPR001525">
    <property type="entry name" value="C5_MeTfrase"/>
</dbReference>
<reference evidence="5" key="2">
    <citation type="submission" date="2010-03" db="EMBL/GenBank/DDBJ databases">
        <title>The genome sequence of Coccidioides posadasii strain Silveira.</title>
        <authorList>
            <consortium name="The Broad Institute Genome Sequencing Center for Infectious Disease"/>
            <person name="Neafsey D."/>
            <person name="Orbach M."/>
            <person name="Henn M.R."/>
            <person name="Cole G.T."/>
            <person name="Galgiani J."/>
            <person name="Gardner M.J."/>
            <person name="Kirkland T.N."/>
            <person name="Taylor J.W."/>
            <person name="Young S.K."/>
            <person name="Zeng Q."/>
            <person name="Koehrsen M."/>
            <person name="Alvarado L."/>
            <person name="Berlin A."/>
            <person name="Borenstein D."/>
            <person name="Chapman S.B."/>
            <person name="Chen Z."/>
            <person name="Engels R."/>
            <person name="Freedman E."/>
            <person name="Gellesch M."/>
            <person name="Goldberg J."/>
            <person name="Griggs A."/>
            <person name="Gujja S."/>
            <person name="Heilman E."/>
            <person name="Heiman D."/>
            <person name="Howarth C."/>
            <person name="Jen D."/>
            <person name="Larson L."/>
            <person name="Mehta T."/>
            <person name="Neiman D."/>
            <person name="Park D."/>
            <person name="Pearson M."/>
            <person name="Richards J."/>
            <person name="Roberts A."/>
            <person name="Saif S."/>
            <person name="Shea T."/>
            <person name="Shenoy N."/>
            <person name="Sisk P."/>
            <person name="Stolte C."/>
            <person name="Sykes S."/>
            <person name="Walk T."/>
            <person name="White J."/>
            <person name="Yandava C."/>
            <person name="Haas B."/>
            <person name="Nusbaum C."/>
            <person name="Birren B."/>
        </authorList>
    </citation>
    <scope>NUCLEOTIDE SEQUENCE [LARGE SCALE GENOMIC DNA]</scope>
    <source>
        <strain evidence="5">RMSCC 757 / Silveira</strain>
    </source>
</reference>
<gene>
    <name evidence="4" type="ORF">CPSG_03886</name>
</gene>
<organism evidence="5">
    <name type="scientific">Coccidioides posadasii (strain RMSCC 757 / Silveira)</name>
    <name type="common">Valley fever fungus</name>
    <dbReference type="NCBI Taxonomy" id="443226"/>
    <lineage>
        <taxon>Eukaryota</taxon>
        <taxon>Fungi</taxon>
        <taxon>Dikarya</taxon>
        <taxon>Ascomycota</taxon>
        <taxon>Pezizomycotina</taxon>
        <taxon>Eurotiomycetes</taxon>
        <taxon>Eurotiomycetidae</taxon>
        <taxon>Onygenales</taxon>
        <taxon>Onygenaceae</taxon>
        <taxon>Coccidioides</taxon>
    </lineage>
</organism>
<dbReference type="VEuPathDB" id="FungiDB:D8B26_007725"/>
<dbReference type="HOGENOM" id="CLU_1147106_0_0_1"/>
<keyword evidence="3" id="KW-0949">S-adenosyl-L-methionine</keyword>
<dbReference type="Gene3D" id="3.40.50.150">
    <property type="entry name" value="Vaccinia Virus protein VP39"/>
    <property type="match status" value="1"/>
</dbReference>
<evidence type="ECO:0000256" key="1">
    <source>
        <dbReference type="ARBA" id="ARBA00022603"/>
    </source>
</evidence>
<dbReference type="AlphaFoldDB" id="E9D2T8"/>
<dbReference type="GO" id="GO:0008168">
    <property type="term" value="F:methyltransferase activity"/>
    <property type="evidence" value="ECO:0007669"/>
    <property type="project" value="UniProtKB-KW"/>
</dbReference>
<keyword evidence="2" id="KW-0808">Transferase</keyword>
<reference evidence="5" key="1">
    <citation type="journal article" date="2010" name="Genome Res.">
        <title>Population genomic sequencing of Coccidioides fungi reveals recent hybridization and transposon control.</title>
        <authorList>
            <person name="Neafsey D.E."/>
            <person name="Barker B.M."/>
            <person name="Sharpton T.J."/>
            <person name="Stajich J.E."/>
            <person name="Park D.J."/>
            <person name="Whiston E."/>
            <person name="Hung C.-Y."/>
            <person name="McMahan C."/>
            <person name="White J."/>
            <person name="Sykes S."/>
            <person name="Heiman D."/>
            <person name="Young S."/>
            <person name="Zeng Q."/>
            <person name="Abouelleil A."/>
            <person name="Aftuck L."/>
            <person name="Bessette D."/>
            <person name="Brown A."/>
            <person name="FitzGerald M."/>
            <person name="Lui A."/>
            <person name="Macdonald J.P."/>
            <person name="Priest M."/>
            <person name="Orbach M.J."/>
            <person name="Galgiani J.N."/>
            <person name="Kirkland T.N."/>
            <person name="Cole G.T."/>
            <person name="Birren B.W."/>
            <person name="Henn M.R."/>
            <person name="Taylor J.W."/>
            <person name="Rounsley S.D."/>
        </authorList>
    </citation>
    <scope>NUCLEOTIDE SEQUENCE [LARGE SCALE GENOMIC DNA]</scope>
    <source>
        <strain evidence="5">RMSCC 757 / Silveira</strain>
    </source>
</reference>